<dbReference type="EMBL" id="CM029044">
    <property type="protein sequence ID" value="KAG2606740.1"/>
    <property type="molecule type" value="Genomic_DNA"/>
</dbReference>
<accession>A0A8T0T6T4</accession>
<organism evidence="1 2">
    <name type="scientific">Panicum virgatum</name>
    <name type="common">Blackwell switchgrass</name>
    <dbReference type="NCBI Taxonomy" id="38727"/>
    <lineage>
        <taxon>Eukaryota</taxon>
        <taxon>Viridiplantae</taxon>
        <taxon>Streptophyta</taxon>
        <taxon>Embryophyta</taxon>
        <taxon>Tracheophyta</taxon>
        <taxon>Spermatophyta</taxon>
        <taxon>Magnoliopsida</taxon>
        <taxon>Liliopsida</taxon>
        <taxon>Poales</taxon>
        <taxon>Poaceae</taxon>
        <taxon>PACMAD clade</taxon>
        <taxon>Panicoideae</taxon>
        <taxon>Panicodae</taxon>
        <taxon>Paniceae</taxon>
        <taxon>Panicinae</taxon>
        <taxon>Panicum</taxon>
        <taxon>Panicum sect. Hiantes</taxon>
    </lineage>
</organism>
<evidence type="ECO:0000313" key="1">
    <source>
        <dbReference type="EMBL" id="KAG2606740.1"/>
    </source>
</evidence>
<name>A0A8T0T6T4_PANVG</name>
<dbReference type="Proteomes" id="UP000823388">
    <property type="component" value="Chromosome 4N"/>
</dbReference>
<sequence>MSQASSSGGMNNRRVFCPNCRVLANWNRANTTKNFGRVFYKCPYFATSEHGGTRVHPVLPLVPKPEAPRPVAVAEEDVAPRAGPVLVDIHGRRMVEERILEQLKWIEKLVFVYIMLVLYVIMNK</sequence>
<dbReference type="AlphaFoldDB" id="A0A8T0T6T4"/>
<proteinExistence type="predicted"/>
<gene>
    <name evidence="1" type="ORF">PVAP13_4NG215300</name>
</gene>
<evidence type="ECO:0000313" key="2">
    <source>
        <dbReference type="Proteomes" id="UP000823388"/>
    </source>
</evidence>
<comment type="caution">
    <text evidence="1">The sequence shown here is derived from an EMBL/GenBank/DDBJ whole genome shotgun (WGS) entry which is preliminary data.</text>
</comment>
<keyword evidence="2" id="KW-1185">Reference proteome</keyword>
<protein>
    <recommendedName>
        <fullName evidence="3">Zinc finger GRF-type domain-containing protein</fullName>
    </recommendedName>
</protein>
<reference evidence="1" key="1">
    <citation type="submission" date="2020-05" db="EMBL/GenBank/DDBJ databases">
        <title>WGS assembly of Panicum virgatum.</title>
        <authorList>
            <person name="Lovell J.T."/>
            <person name="Jenkins J."/>
            <person name="Shu S."/>
            <person name="Juenger T.E."/>
            <person name="Schmutz J."/>
        </authorList>
    </citation>
    <scope>NUCLEOTIDE SEQUENCE</scope>
    <source>
        <strain evidence="1">AP13</strain>
    </source>
</reference>
<evidence type="ECO:0008006" key="3">
    <source>
        <dbReference type="Google" id="ProtNLM"/>
    </source>
</evidence>